<keyword evidence="1" id="KW-0547">Nucleotide-binding</keyword>
<comment type="caution">
    <text evidence="5">The sequence shown here is derived from an EMBL/GenBank/DDBJ whole genome shotgun (WGS) entry which is preliminary data.</text>
</comment>
<sequence>MPQLSEDTPWRIDAHGDRCLVIRFGEGIDVAVGKRCAAAAAALRDAGIRAVSDIVPTFNTVAVHYLPARFAANTSWRNLEAEIEHVLNAADLDAAAHASNVIDIPVCYGGEYGPDLADVAQQLGISTDDVIALHTRELQHVFMLGFAPGAPFTGVLDARFALPRRATPRTVIPAGSVGVANRQTFIYPNASPGGWNIIGRTPLVLFDPLRQPATTVAPGDSVRFVPITEHDFTNWPQA</sequence>
<dbReference type="Gene3D" id="3.30.1360.40">
    <property type="match status" value="1"/>
</dbReference>
<dbReference type="GO" id="GO:0017168">
    <property type="term" value="F:5-oxoprolinase (ATP-hydrolyzing) activity"/>
    <property type="evidence" value="ECO:0007669"/>
    <property type="project" value="UniProtKB-EC"/>
</dbReference>
<dbReference type="Pfam" id="PF02682">
    <property type="entry name" value="CT_C_D"/>
    <property type="match status" value="1"/>
</dbReference>
<organism evidence="5 6">
    <name type="scientific">Yanghanlia caeni</name>
    <dbReference type="NCBI Taxonomy" id="3064283"/>
    <lineage>
        <taxon>Bacteria</taxon>
        <taxon>Pseudomonadati</taxon>
        <taxon>Pseudomonadota</taxon>
        <taxon>Betaproteobacteria</taxon>
        <taxon>Burkholderiales</taxon>
        <taxon>Alcaligenaceae</taxon>
        <taxon>Yanghanlia</taxon>
    </lineage>
</organism>
<dbReference type="RefSeq" id="WP_165277709.1">
    <property type="nucleotide sequence ID" value="NZ_JAUZQE010000018.1"/>
</dbReference>
<name>A0ABU1D789_9BURK</name>
<dbReference type="Proteomes" id="UP001232156">
    <property type="component" value="Unassembled WGS sequence"/>
</dbReference>
<dbReference type="InterPro" id="IPR010016">
    <property type="entry name" value="PxpB"/>
</dbReference>
<dbReference type="SUPFAM" id="SSF160467">
    <property type="entry name" value="PH0987 N-terminal domain-like"/>
    <property type="match status" value="1"/>
</dbReference>
<keyword evidence="3" id="KW-0067">ATP-binding</keyword>
<dbReference type="EMBL" id="JAUZQE010000018">
    <property type="protein sequence ID" value="MDR4126127.1"/>
    <property type="molecule type" value="Genomic_DNA"/>
</dbReference>
<dbReference type="InterPro" id="IPR029000">
    <property type="entry name" value="Cyclophilin-like_dom_sf"/>
</dbReference>
<evidence type="ECO:0000256" key="2">
    <source>
        <dbReference type="ARBA" id="ARBA00022801"/>
    </source>
</evidence>
<feature type="domain" description="Carboxyltransferase" evidence="4">
    <location>
        <begin position="10"/>
        <end position="216"/>
    </location>
</feature>
<dbReference type="SUPFAM" id="SSF50891">
    <property type="entry name" value="Cyclophilin-like"/>
    <property type="match status" value="1"/>
</dbReference>
<dbReference type="PANTHER" id="PTHR34698">
    <property type="entry name" value="5-OXOPROLINASE SUBUNIT B"/>
    <property type="match status" value="1"/>
</dbReference>
<evidence type="ECO:0000256" key="3">
    <source>
        <dbReference type="ARBA" id="ARBA00022840"/>
    </source>
</evidence>
<protein>
    <submittedName>
        <fullName evidence="5">5-oxoprolinase subunit PxpB</fullName>
        <ecNumber evidence="5">3.5.2.9</ecNumber>
    </submittedName>
</protein>
<gene>
    <name evidence="5" type="primary">pxpB</name>
    <name evidence="5" type="ORF">Q8947_09045</name>
</gene>
<evidence type="ECO:0000256" key="1">
    <source>
        <dbReference type="ARBA" id="ARBA00022741"/>
    </source>
</evidence>
<dbReference type="Gene3D" id="2.40.100.10">
    <property type="entry name" value="Cyclophilin-like"/>
    <property type="match status" value="1"/>
</dbReference>
<dbReference type="SMART" id="SM00796">
    <property type="entry name" value="AHS1"/>
    <property type="match status" value="1"/>
</dbReference>
<dbReference type="InterPro" id="IPR003833">
    <property type="entry name" value="CT_C_D"/>
</dbReference>
<keyword evidence="2 5" id="KW-0378">Hydrolase</keyword>
<dbReference type="EC" id="3.5.2.9" evidence="5"/>
<dbReference type="NCBIfam" id="TIGR00370">
    <property type="entry name" value="5-oxoprolinase subunit PxpB"/>
    <property type="match status" value="1"/>
</dbReference>
<proteinExistence type="predicted"/>
<evidence type="ECO:0000313" key="6">
    <source>
        <dbReference type="Proteomes" id="UP001232156"/>
    </source>
</evidence>
<reference evidence="5 6" key="1">
    <citation type="submission" date="2023-08" db="EMBL/GenBank/DDBJ databases">
        <title>Alcaligenaceae gen. nov., a novel taxon isolated from the sludge of Yixing Pesticide Factory.</title>
        <authorList>
            <person name="Ruan L."/>
        </authorList>
    </citation>
    <scope>NUCLEOTIDE SEQUENCE [LARGE SCALE GENOMIC DNA]</scope>
    <source>
        <strain evidence="5 6">LG-2</strain>
    </source>
</reference>
<dbReference type="PANTHER" id="PTHR34698:SF2">
    <property type="entry name" value="5-OXOPROLINASE SUBUNIT B"/>
    <property type="match status" value="1"/>
</dbReference>
<accession>A0ABU1D789</accession>
<keyword evidence="6" id="KW-1185">Reference proteome</keyword>
<evidence type="ECO:0000313" key="5">
    <source>
        <dbReference type="EMBL" id="MDR4126127.1"/>
    </source>
</evidence>
<evidence type="ECO:0000259" key="4">
    <source>
        <dbReference type="SMART" id="SM00796"/>
    </source>
</evidence>